<evidence type="ECO:0000313" key="2">
    <source>
        <dbReference type="Proteomes" id="UP000315995"/>
    </source>
</evidence>
<sequence length="154" mass="16219">MEPMTHLADIRQRLWLAATLVAIVFTVLVGGVGALGSEAFAASQKKSCCCDASGGDMVQKGQSHHQKAQSESDCHDVCQDHGCTCHIAPDNNTPAGNVLALSNSTISFAPALAAQDHLQLRLPQPRAPGVVSSPLAPIPPHSPPLFLLHQTFLI</sequence>
<dbReference type="Proteomes" id="UP000315995">
    <property type="component" value="Chromosome"/>
</dbReference>
<protein>
    <submittedName>
        <fullName evidence="1">Uncharacterized protein</fullName>
    </submittedName>
</protein>
<dbReference type="AlphaFoldDB" id="A0A4Y6PPF5"/>
<dbReference type="EMBL" id="CP041186">
    <property type="protein sequence ID" value="QDG50150.1"/>
    <property type="molecule type" value="Genomic_DNA"/>
</dbReference>
<gene>
    <name evidence="1" type="ORF">FIV42_05195</name>
</gene>
<dbReference type="RefSeq" id="WP_141196646.1">
    <property type="nucleotide sequence ID" value="NZ_CP041186.1"/>
</dbReference>
<reference evidence="1 2" key="1">
    <citation type="submission" date="2019-06" db="EMBL/GenBank/DDBJ databases">
        <title>Persicimonas caeni gen. nov., sp. nov., a predatory bacterium isolated from solar saltern.</title>
        <authorList>
            <person name="Wang S."/>
        </authorList>
    </citation>
    <scope>NUCLEOTIDE SEQUENCE [LARGE SCALE GENOMIC DNA]</scope>
    <source>
        <strain evidence="1 2">YN101</strain>
    </source>
</reference>
<name>A0A4Y6PPF5_PERCE</name>
<keyword evidence="2" id="KW-1185">Reference proteome</keyword>
<organism evidence="1 2">
    <name type="scientific">Persicimonas caeni</name>
    <dbReference type="NCBI Taxonomy" id="2292766"/>
    <lineage>
        <taxon>Bacteria</taxon>
        <taxon>Deltaproteobacteria</taxon>
        <taxon>Bradymonadales</taxon>
        <taxon>Bradymonadaceae</taxon>
        <taxon>Persicimonas</taxon>
    </lineage>
</organism>
<proteinExistence type="predicted"/>
<accession>A0A5B8Y189</accession>
<evidence type="ECO:0000313" key="1">
    <source>
        <dbReference type="EMBL" id="QDG50150.1"/>
    </source>
</evidence>
<accession>A0A4Y6PPF5</accession>